<reference evidence="1 2" key="1">
    <citation type="submission" date="2021-06" db="EMBL/GenBank/DDBJ databases">
        <title>Caerostris extrusa draft genome.</title>
        <authorList>
            <person name="Kono N."/>
            <person name="Arakawa K."/>
        </authorList>
    </citation>
    <scope>NUCLEOTIDE SEQUENCE [LARGE SCALE GENOMIC DNA]</scope>
</reference>
<proteinExistence type="predicted"/>
<organism evidence="1 2">
    <name type="scientific">Caerostris extrusa</name>
    <name type="common">Bark spider</name>
    <name type="synonym">Caerostris bankana</name>
    <dbReference type="NCBI Taxonomy" id="172846"/>
    <lineage>
        <taxon>Eukaryota</taxon>
        <taxon>Metazoa</taxon>
        <taxon>Ecdysozoa</taxon>
        <taxon>Arthropoda</taxon>
        <taxon>Chelicerata</taxon>
        <taxon>Arachnida</taxon>
        <taxon>Araneae</taxon>
        <taxon>Araneomorphae</taxon>
        <taxon>Entelegynae</taxon>
        <taxon>Araneoidea</taxon>
        <taxon>Araneidae</taxon>
        <taxon>Caerostris</taxon>
    </lineage>
</organism>
<protein>
    <submittedName>
        <fullName evidence="1">Uncharacterized protein</fullName>
    </submittedName>
</protein>
<dbReference type="EMBL" id="BPLR01014550">
    <property type="protein sequence ID" value="GIY69559.1"/>
    <property type="molecule type" value="Genomic_DNA"/>
</dbReference>
<evidence type="ECO:0000313" key="2">
    <source>
        <dbReference type="Proteomes" id="UP001054945"/>
    </source>
</evidence>
<evidence type="ECO:0000313" key="1">
    <source>
        <dbReference type="EMBL" id="GIY69559.1"/>
    </source>
</evidence>
<dbReference type="Proteomes" id="UP001054945">
    <property type="component" value="Unassembled WGS sequence"/>
</dbReference>
<sequence length="92" mass="10329">MTTFAISLRMQKYSFKATGPIRSGVEWICRCSAATSFLSDQVWGSRRTGSVSSKTGGQSEVNSAVARFRKKMPQTSSDDFKNDCHYESVYKR</sequence>
<name>A0AAV4VIW0_CAEEX</name>
<dbReference type="AlphaFoldDB" id="A0AAV4VIW0"/>
<accession>A0AAV4VIW0</accession>
<gene>
    <name evidence="1" type="ORF">CEXT_302071</name>
</gene>
<keyword evidence="2" id="KW-1185">Reference proteome</keyword>
<comment type="caution">
    <text evidence="1">The sequence shown here is derived from an EMBL/GenBank/DDBJ whole genome shotgun (WGS) entry which is preliminary data.</text>
</comment>